<keyword evidence="4" id="KW-1185">Reference proteome</keyword>
<dbReference type="OrthoDB" id="4177994at2759"/>
<organism evidence="3 4">
    <name type="scientific">Xylona heveae (strain CBS 132557 / TC161)</name>
    <dbReference type="NCBI Taxonomy" id="1328760"/>
    <lineage>
        <taxon>Eukaryota</taxon>
        <taxon>Fungi</taxon>
        <taxon>Dikarya</taxon>
        <taxon>Ascomycota</taxon>
        <taxon>Pezizomycotina</taxon>
        <taxon>Xylonomycetes</taxon>
        <taxon>Xylonales</taxon>
        <taxon>Xylonaceae</taxon>
        <taxon>Xylona</taxon>
    </lineage>
</organism>
<sequence>MRFQIVGAALALISPLVSGLGINCRGSSNCRGCAVNLSWLQDQMNGISDDTWFANGQHVTCHSCEGSLQNGQVCVFVQNYPQGLDAGTIKSKLGDLANHGCNSCGSCPILPGNDVSTGMVTVNYVA</sequence>
<gene>
    <name evidence="3" type="ORF">L228DRAFT_251361</name>
</gene>
<dbReference type="OMA" id="DHGCKKC"/>
<feature type="chain" id="PRO_5007854909" evidence="1">
    <location>
        <begin position="20"/>
        <end position="126"/>
    </location>
</feature>
<accession>A0A164ZLI5</accession>
<evidence type="ECO:0000313" key="3">
    <source>
        <dbReference type="EMBL" id="KZF19247.1"/>
    </source>
</evidence>
<dbReference type="Proteomes" id="UP000076632">
    <property type="component" value="Unassembled WGS sequence"/>
</dbReference>
<dbReference type="Pfam" id="PF09044">
    <property type="entry name" value="Kp4"/>
    <property type="match status" value="1"/>
</dbReference>
<feature type="non-terminal residue" evidence="3">
    <location>
        <position position="1"/>
    </location>
</feature>
<keyword evidence="1" id="KW-0732">Signal</keyword>
<dbReference type="AlphaFoldDB" id="A0A164ZLI5"/>
<dbReference type="SUPFAM" id="SSF55221">
    <property type="entry name" value="Yeast killer toxins"/>
    <property type="match status" value="1"/>
</dbReference>
<evidence type="ECO:0000259" key="2">
    <source>
        <dbReference type="Pfam" id="PF09044"/>
    </source>
</evidence>
<dbReference type="InParanoid" id="A0A164ZLI5"/>
<dbReference type="InterPro" id="IPR015131">
    <property type="entry name" value="Killer_tox_Kp4"/>
</dbReference>
<evidence type="ECO:0000313" key="4">
    <source>
        <dbReference type="Proteomes" id="UP000076632"/>
    </source>
</evidence>
<dbReference type="EMBL" id="KV407467">
    <property type="protein sequence ID" value="KZF19247.1"/>
    <property type="molecule type" value="Genomic_DNA"/>
</dbReference>
<protein>
    <submittedName>
        <fullName evidence="3">Killer toxin</fullName>
    </submittedName>
</protein>
<dbReference type="RefSeq" id="XP_018184802.1">
    <property type="nucleotide sequence ID" value="XM_018333539.1"/>
</dbReference>
<proteinExistence type="predicted"/>
<evidence type="ECO:0000256" key="1">
    <source>
        <dbReference type="SAM" id="SignalP"/>
    </source>
</evidence>
<reference evidence="3 4" key="1">
    <citation type="journal article" date="2016" name="Fungal Biol.">
        <title>The genome of Xylona heveae provides a window into fungal endophytism.</title>
        <authorList>
            <person name="Gazis R."/>
            <person name="Kuo A."/>
            <person name="Riley R."/>
            <person name="LaButti K."/>
            <person name="Lipzen A."/>
            <person name="Lin J."/>
            <person name="Amirebrahimi M."/>
            <person name="Hesse C.N."/>
            <person name="Spatafora J.W."/>
            <person name="Henrissat B."/>
            <person name="Hainaut M."/>
            <person name="Grigoriev I.V."/>
            <person name="Hibbett D.S."/>
        </authorList>
    </citation>
    <scope>NUCLEOTIDE SEQUENCE [LARGE SCALE GENOMIC DNA]</scope>
    <source>
        <strain evidence="3 4">TC161</strain>
    </source>
</reference>
<dbReference type="GeneID" id="28898676"/>
<feature type="signal peptide" evidence="1">
    <location>
        <begin position="1"/>
        <end position="19"/>
    </location>
</feature>
<feature type="domain" description="Killer toxin Kp4" evidence="2">
    <location>
        <begin position="10"/>
        <end position="125"/>
    </location>
</feature>
<dbReference type="GO" id="GO:0005576">
    <property type="term" value="C:extracellular region"/>
    <property type="evidence" value="ECO:0007669"/>
    <property type="project" value="InterPro"/>
</dbReference>
<name>A0A164ZLI5_XYLHT</name>
<dbReference type="InterPro" id="IPR011329">
    <property type="entry name" value="Killer_tox_Kp4/SMK"/>
</dbReference>
<dbReference type="Gene3D" id="3.30.430.10">
    <property type="entry name" value="Killer Toxin P4, subunit A"/>
    <property type="match status" value="1"/>
</dbReference>